<evidence type="ECO:0000256" key="1">
    <source>
        <dbReference type="SAM" id="MobiDB-lite"/>
    </source>
</evidence>
<feature type="region of interest" description="Disordered" evidence="1">
    <location>
        <begin position="62"/>
        <end position="83"/>
    </location>
</feature>
<sequence>MRGRLTPLQAALAHDTARVKEARAVSPRRFLRSPLTSRLLRLTPAHVRRQASALAHVRFDDAAKRQRAHNPRSEGHACFINDSRLPGHGRTRAGIEKKDGQPAGVAGTGISVACLLHPPVARASWCPEGSKERSRPHLPRCVRTLSRKSMVAASDCFFPMTSLHQRFRETAENSVLAVFERRGKTENTAWLTKTGCGSRCGSGMEAELLSTAAFTYLLSSSRKDSSKEIRERRFASRCFPGFLRCQGTATEKKASDLHDAATTKGVRAPDKVWEMTRVRRPQTGER</sequence>
<organism evidence="2 3">
    <name type="scientific">Rhipicephalus microplus</name>
    <name type="common">Cattle tick</name>
    <name type="synonym">Boophilus microplus</name>
    <dbReference type="NCBI Taxonomy" id="6941"/>
    <lineage>
        <taxon>Eukaryota</taxon>
        <taxon>Metazoa</taxon>
        <taxon>Ecdysozoa</taxon>
        <taxon>Arthropoda</taxon>
        <taxon>Chelicerata</taxon>
        <taxon>Arachnida</taxon>
        <taxon>Acari</taxon>
        <taxon>Parasitiformes</taxon>
        <taxon>Ixodida</taxon>
        <taxon>Ixodoidea</taxon>
        <taxon>Ixodidae</taxon>
        <taxon>Rhipicephalinae</taxon>
        <taxon>Rhipicephalus</taxon>
        <taxon>Boophilus</taxon>
    </lineage>
</organism>
<protein>
    <submittedName>
        <fullName evidence="2">Uncharacterized protein</fullName>
    </submittedName>
</protein>
<evidence type="ECO:0000313" key="3">
    <source>
        <dbReference type="Proteomes" id="UP000821866"/>
    </source>
</evidence>
<dbReference type="EMBL" id="JABSTU010000008">
    <property type="protein sequence ID" value="KAH8024102.1"/>
    <property type="molecule type" value="Genomic_DNA"/>
</dbReference>
<accession>A0A9J6DQ82</accession>
<reference evidence="2" key="2">
    <citation type="submission" date="2021-09" db="EMBL/GenBank/DDBJ databases">
        <authorList>
            <person name="Jia N."/>
            <person name="Wang J."/>
            <person name="Shi W."/>
            <person name="Du L."/>
            <person name="Sun Y."/>
            <person name="Zhan W."/>
            <person name="Jiang J."/>
            <person name="Wang Q."/>
            <person name="Zhang B."/>
            <person name="Ji P."/>
            <person name="Sakyi L.B."/>
            <person name="Cui X."/>
            <person name="Yuan T."/>
            <person name="Jiang B."/>
            <person name="Yang W."/>
            <person name="Lam T.T.-Y."/>
            <person name="Chang Q."/>
            <person name="Ding S."/>
            <person name="Wang X."/>
            <person name="Zhu J."/>
            <person name="Ruan X."/>
            <person name="Zhao L."/>
            <person name="Wei J."/>
            <person name="Que T."/>
            <person name="Du C."/>
            <person name="Cheng J."/>
            <person name="Dai P."/>
            <person name="Han X."/>
            <person name="Huang E."/>
            <person name="Gao Y."/>
            <person name="Liu J."/>
            <person name="Shao H."/>
            <person name="Ye R."/>
            <person name="Li L."/>
            <person name="Wei W."/>
            <person name="Wang X."/>
            <person name="Wang C."/>
            <person name="Huo Q."/>
            <person name="Li W."/>
            <person name="Guo W."/>
            <person name="Chen H."/>
            <person name="Chen S."/>
            <person name="Zhou L."/>
            <person name="Zhou L."/>
            <person name="Ni X."/>
            <person name="Tian J."/>
            <person name="Zhou Y."/>
            <person name="Sheng Y."/>
            <person name="Liu T."/>
            <person name="Pan Y."/>
            <person name="Xia L."/>
            <person name="Li J."/>
            <person name="Zhao F."/>
            <person name="Cao W."/>
        </authorList>
    </citation>
    <scope>NUCLEOTIDE SEQUENCE</scope>
    <source>
        <strain evidence="2">Rmic-2018</strain>
        <tissue evidence="2">Larvae</tissue>
    </source>
</reference>
<keyword evidence="3" id="KW-1185">Reference proteome</keyword>
<dbReference type="Proteomes" id="UP000821866">
    <property type="component" value="Chromosome 6"/>
</dbReference>
<dbReference type="AlphaFoldDB" id="A0A9J6DQ82"/>
<proteinExistence type="predicted"/>
<comment type="caution">
    <text evidence="2">The sequence shown here is derived from an EMBL/GenBank/DDBJ whole genome shotgun (WGS) entry which is preliminary data.</text>
</comment>
<name>A0A9J6DQ82_RHIMP</name>
<evidence type="ECO:0000313" key="2">
    <source>
        <dbReference type="EMBL" id="KAH8024102.1"/>
    </source>
</evidence>
<reference evidence="2" key="1">
    <citation type="journal article" date="2020" name="Cell">
        <title>Large-Scale Comparative Analyses of Tick Genomes Elucidate Their Genetic Diversity and Vector Capacities.</title>
        <authorList>
            <consortium name="Tick Genome and Microbiome Consortium (TIGMIC)"/>
            <person name="Jia N."/>
            <person name="Wang J."/>
            <person name="Shi W."/>
            <person name="Du L."/>
            <person name="Sun Y."/>
            <person name="Zhan W."/>
            <person name="Jiang J.F."/>
            <person name="Wang Q."/>
            <person name="Zhang B."/>
            <person name="Ji P."/>
            <person name="Bell-Sakyi L."/>
            <person name="Cui X.M."/>
            <person name="Yuan T.T."/>
            <person name="Jiang B.G."/>
            <person name="Yang W.F."/>
            <person name="Lam T.T."/>
            <person name="Chang Q.C."/>
            <person name="Ding S.J."/>
            <person name="Wang X.J."/>
            <person name="Zhu J.G."/>
            <person name="Ruan X.D."/>
            <person name="Zhao L."/>
            <person name="Wei J.T."/>
            <person name="Ye R.Z."/>
            <person name="Que T.C."/>
            <person name="Du C.H."/>
            <person name="Zhou Y.H."/>
            <person name="Cheng J.X."/>
            <person name="Dai P.F."/>
            <person name="Guo W.B."/>
            <person name="Han X.H."/>
            <person name="Huang E.J."/>
            <person name="Li L.F."/>
            <person name="Wei W."/>
            <person name="Gao Y.C."/>
            <person name="Liu J.Z."/>
            <person name="Shao H.Z."/>
            <person name="Wang X."/>
            <person name="Wang C.C."/>
            <person name="Yang T.C."/>
            <person name="Huo Q.B."/>
            <person name="Li W."/>
            <person name="Chen H.Y."/>
            <person name="Chen S.E."/>
            <person name="Zhou L.G."/>
            <person name="Ni X.B."/>
            <person name="Tian J.H."/>
            <person name="Sheng Y."/>
            <person name="Liu T."/>
            <person name="Pan Y.S."/>
            <person name="Xia L.Y."/>
            <person name="Li J."/>
            <person name="Zhao F."/>
            <person name="Cao W.C."/>
        </authorList>
    </citation>
    <scope>NUCLEOTIDE SEQUENCE</scope>
    <source>
        <strain evidence="2">Rmic-2018</strain>
    </source>
</reference>
<gene>
    <name evidence="2" type="ORF">HPB51_021723</name>
</gene>